<dbReference type="Pfam" id="PF00249">
    <property type="entry name" value="Myb_DNA-binding"/>
    <property type="match status" value="1"/>
</dbReference>
<evidence type="ECO:0000256" key="6">
    <source>
        <dbReference type="SAM" id="Coils"/>
    </source>
</evidence>
<evidence type="ECO:0000259" key="9">
    <source>
        <dbReference type="PROSITE" id="PS51294"/>
    </source>
</evidence>
<dbReference type="SMART" id="SM00717">
    <property type="entry name" value="SANT"/>
    <property type="match status" value="3"/>
</dbReference>
<dbReference type="SUPFAM" id="SSF46689">
    <property type="entry name" value="Homeodomain-like"/>
    <property type="match status" value="2"/>
</dbReference>
<dbReference type="EMBL" id="SPLM01000075">
    <property type="protein sequence ID" value="TMW61764.1"/>
    <property type="molecule type" value="Genomic_DNA"/>
</dbReference>
<organism evidence="10 11">
    <name type="scientific">Pythium oligandrum</name>
    <name type="common">Mycoparasitic fungus</name>
    <dbReference type="NCBI Taxonomy" id="41045"/>
    <lineage>
        <taxon>Eukaryota</taxon>
        <taxon>Sar</taxon>
        <taxon>Stramenopiles</taxon>
        <taxon>Oomycota</taxon>
        <taxon>Peronosporomycetes</taxon>
        <taxon>Pythiales</taxon>
        <taxon>Pythiaceae</taxon>
        <taxon>Pythium</taxon>
    </lineage>
</organism>
<dbReference type="PROSITE" id="PS51294">
    <property type="entry name" value="HTH_MYB"/>
    <property type="match status" value="3"/>
</dbReference>
<evidence type="ECO:0000313" key="11">
    <source>
        <dbReference type="Proteomes" id="UP000794436"/>
    </source>
</evidence>
<dbReference type="GO" id="GO:0019185">
    <property type="term" value="C:snRNA-activating protein complex"/>
    <property type="evidence" value="ECO:0007669"/>
    <property type="project" value="TreeGrafter"/>
</dbReference>
<keyword evidence="3" id="KW-0238">DNA-binding</keyword>
<feature type="domain" description="Myb-like" evidence="8">
    <location>
        <begin position="301"/>
        <end position="345"/>
    </location>
</feature>
<sequence length="712" mass="79280">MSAVVAEAVNDAVLMDENSFGDLLAELLRTLPADASKLFLRSLSGLSPSESHDFCDYVSKLKPEKQFRVIQAMSDATVDGKRKFLTTLAKKIEEQQRKQQELQEEADKDLEAHVKRKEALQAKERVKALNPAANKFHSFNAALGAGVSVTKENVASNVNTSSPTAKDSPSSPGPESVSRSLSSSSLIITKEDIKQVGALLGSARITESEMNLRELEISRKAFQAMKSNGDESVEMTDAAKRDRPESSRELIKQEQKPLQRTRSDDNDNGYDYNNSSNDGSESPSADSVDQSEDPEAPSTKRWTKLQDNALRESVRIHGEKNWKAIAELVPGRNHAQCLQRWRKVLKPGLVKGHWSFEEDQILEYLVTQGCNNWGQIAERIPGRTPKQCRERWKNHLDPAINKGPYTEEEDRLILDAQSRLGNKWSQIAQLLKGRTEDSVKIRWKSLKQNPAKAAASHAQHKKAQQQQQPSHTHQQVQAQAAALAYQQNPALLRQRQMQLLQQQQQLQHSEAAQLEHQQQLQQQQLQLRLQERMMHRQVQPHPSMMGNGIDLNGALKPDPSLDVNQAYGHAGFGSGSYDFTNMHAASGMSTPSSASYNYVSPGMGIGIHHHSNNSPLHSDDARDSTDNWDLHGDLGDGFTRLGENPPPATFWDNYPKHPGADLIPEPIPLHAQVPHHDASSSFGVPEDDVYDDAMFEKLATELGSNSIHFAPI</sequence>
<evidence type="ECO:0000259" key="8">
    <source>
        <dbReference type="PROSITE" id="PS50090"/>
    </source>
</evidence>
<dbReference type="InterPro" id="IPR001005">
    <property type="entry name" value="SANT/Myb"/>
</dbReference>
<dbReference type="FunFam" id="1.10.10.60:FF:000010">
    <property type="entry name" value="Transcriptional activator Myb isoform A"/>
    <property type="match status" value="1"/>
</dbReference>
<feature type="compositionally biased region" description="Low complexity" evidence="7">
    <location>
        <begin position="447"/>
        <end position="457"/>
    </location>
</feature>
<dbReference type="AlphaFoldDB" id="A0A8K1CE49"/>
<evidence type="ECO:0000256" key="2">
    <source>
        <dbReference type="ARBA" id="ARBA00023015"/>
    </source>
</evidence>
<dbReference type="PROSITE" id="PS50090">
    <property type="entry name" value="MYB_LIKE"/>
    <property type="match status" value="3"/>
</dbReference>
<proteinExistence type="predicted"/>
<dbReference type="PANTHER" id="PTHR46621">
    <property type="entry name" value="SNRNA-ACTIVATING PROTEIN COMPLEX SUBUNIT 4"/>
    <property type="match status" value="1"/>
</dbReference>
<feature type="domain" description="HTH myb-type" evidence="9">
    <location>
        <begin position="401"/>
        <end position="451"/>
    </location>
</feature>
<feature type="compositionally biased region" description="Polar residues" evidence="7">
    <location>
        <begin position="156"/>
        <end position="167"/>
    </location>
</feature>
<feature type="domain" description="Myb-like" evidence="8">
    <location>
        <begin position="346"/>
        <end position="396"/>
    </location>
</feature>
<evidence type="ECO:0000313" key="10">
    <source>
        <dbReference type="EMBL" id="TMW61764.1"/>
    </source>
</evidence>
<dbReference type="GO" id="GO:0001006">
    <property type="term" value="F:RNA polymerase III type 3 promoter sequence-specific DNA binding"/>
    <property type="evidence" value="ECO:0007669"/>
    <property type="project" value="TreeGrafter"/>
</dbReference>
<keyword evidence="11" id="KW-1185">Reference proteome</keyword>
<evidence type="ECO:0000256" key="5">
    <source>
        <dbReference type="ARBA" id="ARBA00023242"/>
    </source>
</evidence>
<reference evidence="10" key="1">
    <citation type="submission" date="2019-03" db="EMBL/GenBank/DDBJ databases">
        <title>Long read genome sequence of the mycoparasitic Pythium oligandrum ATCC 38472 isolated from sugarbeet rhizosphere.</title>
        <authorList>
            <person name="Gaulin E."/>
        </authorList>
    </citation>
    <scope>NUCLEOTIDE SEQUENCE</scope>
    <source>
        <strain evidence="10">ATCC 38472_TT</strain>
    </source>
</reference>
<feature type="region of interest" description="Disordered" evidence="7">
    <location>
        <begin position="156"/>
        <end position="183"/>
    </location>
</feature>
<dbReference type="InterPro" id="IPR017930">
    <property type="entry name" value="Myb_dom"/>
</dbReference>
<dbReference type="PANTHER" id="PTHR46621:SF1">
    <property type="entry name" value="SNRNA-ACTIVATING PROTEIN COMPLEX SUBUNIT 4"/>
    <property type="match status" value="1"/>
</dbReference>
<feature type="compositionally biased region" description="Basic and acidic residues" evidence="7">
    <location>
        <begin position="237"/>
        <end position="265"/>
    </location>
</feature>
<comment type="caution">
    <text evidence="10">The sequence shown here is derived from an EMBL/GenBank/DDBJ whole genome shotgun (WGS) entry which is preliminary data.</text>
</comment>
<feature type="domain" description="HTH myb-type" evidence="9">
    <location>
        <begin position="301"/>
        <end position="345"/>
    </location>
</feature>
<feature type="coiled-coil region" evidence="6">
    <location>
        <begin position="85"/>
        <end position="123"/>
    </location>
</feature>
<evidence type="ECO:0000256" key="1">
    <source>
        <dbReference type="ARBA" id="ARBA00022737"/>
    </source>
</evidence>
<dbReference type="InterPro" id="IPR009057">
    <property type="entry name" value="Homeodomain-like_sf"/>
</dbReference>
<keyword evidence="1" id="KW-0677">Repeat</keyword>
<dbReference type="GO" id="GO:0042796">
    <property type="term" value="P:snRNA transcription by RNA polymerase III"/>
    <property type="evidence" value="ECO:0007669"/>
    <property type="project" value="TreeGrafter"/>
</dbReference>
<keyword evidence="2" id="KW-0805">Transcription regulation</keyword>
<feature type="region of interest" description="Disordered" evidence="7">
    <location>
        <begin position="226"/>
        <end position="306"/>
    </location>
</feature>
<gene>
    <name evidence="10" type="ORF">Poli38472_010827</name>
</gene>
<feature type="compositionally biased region" description="Low complexity" evidence="7">
    <location>
        <begin position="269"/>
        <end position="282"/>
    </location>
</feature>
<protein>
    <submittedName>
        <fullName evidence="10">Uncharacterized protein</fullName>
    </submittedName>
</protein>
<evidence type="ECO:0000256" key="4">
    <source>
        <dbReference type="ARBA" id="ARBA00023163"/>
    </source>
</evidence>
<evidence type="ECO:0000256" key="7">
    <source>
        <dbReference type="SAM" id="MobiDB-lite"/>
    </source>
</evidence>
<feature type="compositionally biased region" description="Low complexity" evidence="7">
    <location>
        <begin position="464"/>
        <end position="480"/>
    </location>
</feature>
<dbReference type="GO" id="GO:0042795">
    <property type="term" value="P:snRNA transcription by RNA polymerase II"/>
    <property type="evidence" value="ECO:0007669"/>
    <property type="project" value="TreeGrafter"/>
</dbReference>
<feature type="region of interest" description="Disordered" evidence="7">
    <location>
        <begin position="446"/>
        <end position="480"/>
    </location>
</feature>
<evidence type="ECO:0000256" key="3">
    <source>
        <dbReference type="ARBA" id="ARBA00023125"/>
    </source>
</evidence>
<dbReference type="GO" id="GO:0000978">
    <property type="term" value="F:RNA polymerase II cis-regulatory region sequence-specific DNA binding"/>
    <property type="evidence" value="ECO:0007669"/>
    <property type="project" value="TreeGrafter"/>
</dbReference>
<feature type="domain" description="HTH myb-type" evidence="9">
    <location>
        <begin position="346"/>
        <end position="400"/>
    </location>
</feature>
<name>A0A8K1CE49_PYTOL</name>
<feature type="compositionally biased region" description="Low complexity" evidence="7">
    <location>
        <begin position="168"/>
        <end position="183"/>
    </location>
</feature>
<dbReference type="Gene3D" id="1.10.10.60">
    <property type="entry name" value="Homeodomain-like"/>
    <property type="match status" value="3"/>
</dbReference>
<dbReference type="Proteomes" id="UP000794436">
    <property type="component" value="Unassembled WGS sequence"/>
</dbReference>
<keyword evidence="6" id="KW-0175">Coiled coil</keyword>
<accession>A0A8K1CE49</accession>
<dbReference type="CDD" id="cd00167">
    <property type="entry name" value="SANT"/>
    <property type="match status" value="3"/>
</dbReference>
<keyword evidence="5" id="KW-0539">Nucleus</keyword>
<keyword evidence="4" id="KW-0804">Transcription</keyword>
<dbReference type="InterPro" id="IPR051575">
    <property type="entry name" value="Myb-like_DNA-bd"/>
</dbReference>
<feature type="domain" description="Myb-like" evidence="8">
    <location>
        <begin position="397"/>
        <end position="447"/>
    </location>
</feature>
<dbReference type="OrthoDB" id="2143914at2759"/>
<dbReference type="Pfam" id="PF13921">
    <property type="entry name" value="Myb_DNA-bind_6"/>
    <property type="match status" value="1"/>
</dbReference>